<dbReference type="InterPro" id="IPR013783">
    <property type="entry name" value="Ig-like_fold"/>
</dbReference>
<dbReference type="STRING" id="7167.A0A182FIV3"/>
<accession>A0A182FIV3</accession>
<dbReference type="Proteomes" id="UP000069272">
    <property type="component" value="Chromosome X"/>
</dbReference>
<dbReference type="Gene3D" id="2.60.40.10">
    <property type="entry name" value="Immunoglobulins"/>
    <property type="match status" value="6"/>
</dbReference>
<dbReference type="InterPro" id="IPR003961">
    <property type="entry name" value="FN3_dom"/>
</dbReference>
<dbReference type="CDD" id="cd00063">
    <property type="entry name" value="FN3"/>
    <property type="match status" value="5"/>
</dbReference>
<evidence type="ECO:0000256" key="2">
    <source>
        <dbReference type="SAM" id="Phobius"/>
    </source>
</evidence>
<feature type="region of interest" description="Disordered" evidence="1">
    <location>
        <begin position="1480"/>
        <end position="1504"/>
    </location>
</feature>
<dbReference type="FunFam" id="2.60.40.10:FF:002685">
    <property type="entry name" value="Tyrosine-protein kinase receptor"/>
    <property type="match status" value="1"/>
</dbReference>
<dbReference type="InterPro" id="IPR050713">
    <property type="entry name" value="RTP_Phos/Ushers"/>
</dbReference>
<keyword evidence="5" id="KW-1185">Reference proteome</keyword>
<feature type="domain" description="Fibronectin type-III" evidence="3">
    <location>
        <begin position="1544"/>
        <end position="1655"/>
    </location>
</feature>
<feature type="transmembrane region" description="Helical" evidence="2">
    <location>
        <begin position="2020"/>
        <end position="2045"/>
    </location>
</feature>
<feature type="domain" description="Fibronectin type-III" evidence="3">
    <location>
        <begin position="1686"/>
        <end position="1785"/>
    </location>
</feature>
<dbReference type="SUPFAM" id="SSF49265">
    <property type="entry name" value="Fibronectin type III"/>
    <property type="match status" value="5"/>
</dbReference>
<organism evidence="4 5">
    <name type="scientific">Anopheles albimanus</name>
    <name type="common">New world malaria mosquito</name>
    <dbReference type="NCBI Taxonomy" id="7167"/>
    <lineage>
        <taxon>Eukaryota</taxon>
        <taxon>Metazoa</taxon>
        <taxon>Ecdysozoa</taxon>
        <taxon>Arthropoda</taxon>
        <taxon>Hexapoda</taxon>
        <taxon>Insecta</taxon>
        <taxon>Pterygota</taxon>
        <taxon>Neoptera</taxon>
        <taxon>Endopterygota</taxon>
        <taxon>Diptera</taxon>
        <taxon>Nematocera</taxon>
        <taxon>Culicoidea</taxon>
        <taxon>Culicidae</taxon>
        <taxon>Anophelinae</taxon>
        <taxon>Anopheles</taxon>
    </lineage>
</organism>
<feature type="region of interest" description="Disordered" evidence="1">
    <location>
        <begin position="2383"/>
        <end position="2432"/>
    </location>
</feature>
<feature type="region of interest" description="Disordered" evidence="1">
    <location>
        <begin position="1331"/>
        <end position="1350"/>
    </location>
</feature>
<dbReference type="PANTHER" id="PTHR46957:SF3">
    <property type="entry name" value="CYTOKINE RECEPTOR"/>
    <property type="match status" value="1"/>
</dbReference>
<keyword evidence="2" id="KW-0472">Membrane</keyword>
<evidence type="ECO:0000259" key="3">
    <source>
        <dbReference type="PROSITE" id="PS50853"/>
    </source>
</evidence>
<feature type="domain" description="Fibronectin type-III" evidence="3">
    <location>
        <begin position="557"/>
        <end position="659"/>
    </location>
</feature>
<evidence type="ECO:0000313" key="4">
    <source>
        <dbReference type="EnsemblMetazoa" id="AALB006448-PA"/>
    </source>
</evidence>
<evidence type="ECO:0000313" key="5">
    <source>
        <dbReference type="Proteomes" id="UP000069272"/>
    </source>
</evidence>
<dbReference type="SUPFAM" id="SSF63825">
    <property type="entry name" value="YWTD domain"/>
    <property type="match status" value="3"/>
</dbReference>
<dbReference type="VEuPathDB" id="VectorBase:AALB006448"/>
<dbReference type="PROSITE" id="PS50853">
    <property type="entry name" value="FN3"/>
    <property type="match status" value="6"/>
</dbReference>
<keyword evidence="2" id="KW-1133">Transmembrane helix</keyword>
<feature type="region of interest" description="Disordered" evidence="1">
    <location>
        <begin position="2222"/>
        <end position="2248"/>
    </location>
</feature>
<dbReference type="SMART" id="SM00060">
    <property type="entry name" value="FN3"/>
    <property type="match status" value="8"/>
</dbReference>
<feature type="domain" description="Fibronectin type-III" evidence="3">
    <location>
        <begin position="29"/>
        <end position="137"/>
    </location>
</feature>
<protein>
    <recommendedName>
        <fullName evidence="3">Fibronectin type-III domain-containing protein</fullName>
    </recommendedName>
</protein>
<feature type="compositionally biased region" description="Polar residues" evidence="1">
    <location>
        <begin position="230"/>
        <end position="241"/>
    </location>
</feature>
<feature type="compositionally biased region" description="Acidic residues" evidence="1">
    <location>
        <begin position="1481"/>
        <end position="1494"/>
    </location>
</feature>
<dbReference type="EnsemblMetazoa" id="AALB006448-RA">
    <property type="protein sequence ID" value="AALB006448-PA"/>
    <property type="gene ID" value="AALB006448"/>
</dbReference>
<feature type="region of interest" description="Disordered" evidence="1">
    <location>
        <begin position="1923"/>
        <end position="1949"/>
    </location>
</feature>
<feature type="region of interest" description="Disordered" evidence="1">
    <location>
        <begin position="216"/>
        <end position="244"/>
    </location>
</feature>
<keyword evidence="2" id="KW-0812">Transmembrane</keyword>
<sequence>MEAREMYCIMGCNDGLNRYFRWLRTEIGTPHAPALVADSLTATTLALEWEVPERWLQLSRHRQHGPRSYIVQWRYEEMAADWKFCRNQSIDENSTVLVDNLQPYTKYRFRVLLLLSPNCTDQVLASEQSVIISTLPAGVPTSKPTIVRAVAVDHSRISISWEPGPFPNGPVLSYVLQIKDLHPIGYSALKDVPESNTTRYYMFENLEPEHSYSVSVSMRNPEGEGPASLTRVSTPPKQSGGDSVESVMPTLILGAEHSILTQSSNMFSDPPTSFYSSPAHKICGTAMHLRRGLLFVSDEAGYIWRAPSVPGAERDRVAILTPDAALNFRPTLLSVDWLNDHLYILGQARTTHLWQILHCDFNGDHLTVAIAGLQRRPDYFEVDPYNGYLFWVIGGQPGADSQHGDAAVSEGQTVAIGPSGLFRLDLGDISNGVRHEIRPLQMVSGPHLGAFAIDHTNFRVLVADQRANTVLAVSLDDKQTVDIRNNTQQPRFERVRSLALANGLFYWTNGTEVFAEDYHVVHDSYYHNAFPVASNNTYFSINVNLTSEQPIPVPVNPPRNVQALVSPERIKIAWDAPFLLGMKGRGAWQAWHYRVEVRDERNGTLVLLVPAIGNGSTSYATGLTNLLAPNRVYTVRVAAHTVAGVGPWSHEFRVRTLRAHQQPRHLVWASAAGIVRSDVIGDHVQTLLPVGGNVSTADVTSLAWHNGTLYVVSNGTLRLYRAGDEPTVRHHHQPAPGNQATRPPAWRQIGELGSVACVTVDRLGERLYLHNPAQQMIVRAGLHGERPEPIHNVPSVRELRFDERRGYLYCSSGILLEAFRLNGKNRVVYFSEHPFTGKQVMGMTLDTDGQQLYWIERSYLNSHLCWAPLADPGRDPATAYTPSSVVLSAQTPQGPLLHFSDRLLWVREGQVVVGDVRGENLAYIRARQLNGTSAIALIEPPPPPPHRPPAGAGLNVLPAPVNGTSVRVSGDWRTFNVSWTPVTNVNHSEVFYKLLLKVPGASRDIVQELQVPWYVYNGTGATASVAGAGTFEPIPPYTPIDITLHAFTYWRSSGVVTVHRHTPAGRPSRPVQPRVYLRTHYPAGQPHTLTVGLVFRWEQPHEPNGPLVAYRIDCVEEHGSRRRLLLDGHAVSHERHELNVPGPIEPNTTYSLRVRAVNVDHESEPTAPCTVALGEDGRVRPGTLLPLVYLATAEQILTVDLDRRAAGALVATAVPARLLAELRHERRLFWIDANGELFTYDATDGKRRLAHVPGHATALTIDWVARIVYVAARIAGANDENEADDETTLYAFDLNHLELGATAAAAAAGTGGSVGGGAGVGGGVGPGGSAGGGSNGAGGSGPTTGTGVIAAGPVTTVGGAGSGGIEPTGTLVTAFRDHSTSVASNLPVDYLQVLATGELLAFSRSYRIVYRVPLNQADHIVTHVNCTGDAPGTAGICDQFRALFEAQASNGSIASDGRCLYWLAQDDEGVVQVRLRALDGDLNDDDDDDGDDGGDGTMHQLPLGSSIEGLGMPVALLPAQQHQPYPSEECLVPWRRNHRRTGLPVYRPVLEECTERSLSLRLPEPDRHPSCTIRPPGIRYRIQYAPLTAASSNSSSAQQRPSARPIVRYSYEPLATIGGLQPFTRYEFRVTLHSYYLETVRVQPDVASGGGTVAARIAPNDAESAGADGEEEGLTVFRTAPGAPSRPERIEAIAVSPTEAIVRWTAPQQLNNDRVWYEIYWQTETGERKNRQQQRVTEFNETGTVLAMNLTRLQPHQTYRIGIRAYSTVSAYSESQSVEIETFPDPDDIERVSYAIVGHNHWELLYDSEQQQQPSGQPLAAARGNDTYELGSLLPKTLYRFVALIYYPDWDVPYEWPREPTLFQCETLADRPTAPGRPVITQLRSDVYKVSWEQAKDNGAPLEAYGLEALVHLPNRAIRSLAGPQADQTGSDTEHAAEDGDPVAAGNETTVWTTTTTTVMPEMAGWNQVYNGTDTYWIISDRLIVHTNLFRVRARNSFGWGPYSNESLPLEEPLYSNRSIVLLSFVCVLVAIVLVVATAVICVALRTNEKHKPFPSDGGVHGHLPDVELANLRELPRRGNFVHSNNILYGTSSLFTAEVSLLPHIRSDQIYMTSSSLLGSGAFGEVYEGIVKGVDGEAETLVAIKLMKYCWRFSPDERPTFRYCLEVLEVLRANTSENTQIIAPYPAKLHQEAVSNPSYSIDDACLPFTSGGAASVMQLRSDRKHEGGHHIPTPPTSSSGSSGGGGAICLPGGAPMPKYLELVYDNSASNSHDSGARFTEPTSLSLALASPPLPDTTAAAGDLPAPVRTLFRDGRPATVPAPTTMLMLTDNGYEVPITDLRYQPTPPSIGPGPGPIVSPGSTATVYKHNLDYSSLDPLLPSVVLGPVPGGSRDGRRAEPTGTTSITDGAAHSLRNHGPSPRPTVVGEEPTMS</sequence>
<reference evidence="4" key="2">
    <citation type="submission" date="2022-08" db="UniProtKB">
        <authorList>
            <consortium name="EnsemblMetazoa"/>
        </authorList>
    </citation>
    <scope>IDENTIFICATION</scope>
    <source>
        <strain evidence="4">STECLA/ALBI9_A</strain>
    </source>
</reference>
<name>A0A182FIV3_ANOAL</name>
<dbReference type="GO" id="GO:0005524">
    <property type="term" value="F:ATP binding"/>
    <property type="evidence" value="ECO:0007669"/>
    <property type="project" value="UniProtKB-UniRule"/>
</dbReference>
<dbReference type="InterPro" id="IPR036116">
    <property type="entry name" value="FN3_sf"/>
</dbReference>
<proteinExistence type="predicted"/>
<feature type="compositionally biased region" description="Gly residues" evidence="1">
    <location>
        <begin position="1331"/>
        <end position="1344"/>
    </location>
</feature>
<dbReference type="FunFam" id="2.60.40.10:FF:002700">
    <property type="entry name" value="Tyrosine-protein kinase receptor"/>
    <property type="match status" value="1"/>
</dbReference>
<dbReference type="VEuPathDB" id="VectorBase:AALB20_035847"/>
<evidence type="ECO:0000256" key="1">
    <source>
        <dbReference type="SAM" id="MobiDB-lite"/>
    </source>
</evidence>
<dbReference type="PANTHER" id="PTHR46957">
    <property type="entry name" value="CYTOKINE RECEPTOR"/>
    <property type="match status" value="1"/>
</dbReference>
<dbReference type="Pfam" id="PF00041">
    <property type="entry name" value="fn3"/>
    <property type="match status" value="4"/>
</dbReference>
<dbReference type="InterPro" id="IPR011042">
    <property type="entry name" value="6-blade_b-propeller_TolB-like"/>
</dbReference>
<reference evidence="4 5" key="1">
    <citation type="journal article" date="2017" name="G3 (Bethesda)">
        <title>The Physical Genome Mapping of Anopheles albimanus Corrected Scaffold Misassemblies and Identified Interarm Rearrangements in Genus Anopheles.</title>
        <authorList>
            <person name="Artemov G.N."/>
            <person name="Peery A.N."/>
            <person name="Jiang X."/>
            <person name="Tu Z."/>
            <person name="Stegniy V.N."/>
            <person name="Sharakhova M.V."/>
            <person name="Sharakhov I.V."/>
        </authorList>
    </citation>
    <scope>NUCLEOTIDE SEQUENCE [LARGE SCALE GENOMIC DNA]</scope>
    <source>
        <strain evidence="4 5">ALBI9_A</strain>
    </source>
</reference>
<dbReference type="InterPro" id="IPR017441">
    <property type="entry name" value="Protein_kinase_ATP_BS"/>
</dbReference>
<feature type="domain" description="Fibronectin type-III" evidence="3">
    <location>
        <begin position="1069"/>
        <end position="1176"/>
    </location>
</feature>
<dbReference type="GO" id="GO:0016020">
    <property type="term" value="C:membrane"/>
    <property type="evidence" value="ECO:0007669"/>
    <property type="project" value="UniProtKB-SubCell"/>
</dbReference>
<dbReference type="Gene3D" id="2.120.10.30">
    <property type="entry name" value="TolB, C-terminal domain"/>
    <property type="match status" value="2"/>
</dbReference>
<dbReference type="PROSITE" id="PS00107">
    <property type="entry name" value="PROTEIN_KINASE_ATP"/>
    <property type="match status" value="1"/>
</dbReference>
<feature type="domain" description="Fibronectin type-III" evidence="3">
    <location>
        <begin position="143"/>
        <end position="238"/>
    </location>
</feature>
<dbReference type="Gene3D" id="3.30.200.20">
    <property type="entry name" value="Phosphorylase Kinase, domain 1"/>
    <property type="match status" value="1"/>
</dbReference>
<dbReference type="FunFam" id="2.60.40.10:FF:002572">
    <property type="entry name" value="Tyrosine-protein kinase receptor"/>
    <property type="match status" value="1"/>
</dbReference>
<dbReference type="FunFam" id="2.120.10.30:FF:000112">
    <property type="entry name" value="Tyrosine-protein kinase receptor"/>
    <property type="match status" value="1"/>
</dbReference>